<dbReference type="Proteomes" id="UP000230935">
    <property type="component" value="Unassembled WGS sequence"/>
</dbReference>
<dbReference type="PANTHER" id="PTHR43546:SF3">
    <property type="entry name" value="UPF0173 METAL-DEPENDENT HYDROLASE MJ1163"/>
    <property type="match status" value="1"/>
</dbReference>
<sequence length="232" mass="26462">MIADIKCWCYIIAMKVTKYFHSCLLIEDHGSDILIDPGLYVFIDNHLRPEDMPKVDVIIFTHRHGDHFDLESLQKILQTSPQAKIFCPPDLQEILSKEGIKSEILKPKQKINAAGFEIEGVKAEHGDLPRDVPDNIGVLIDGRMYHPGDNVTSTPPVKQLEILALPIIAPWNTVKQAVDWAVKLKPQNIIPIHDGYLKDFMRESQQNQRQENFTDAGITFYQMKGFKEVADF</sequence>
<dbReference type="SUPFAM" id="SSF56281">
    <property type="entry name" value="Metallo-hydrolase/oxidoreductase"/>
    <property type="match status" value="1"/>
</dbReference>
<dbReference type="InterPro" id="IPR001279">
    <property type="entry name" value="Metallo-B-lactamas"/>
</dbReference>
<accession>A0A2H0W1X3</accession>
<name>A0A2H0W1X3_9BACT</name>
<dbReference type="Pfam" id="PF13483">
    <property type="entry name" value="Lactamase_B_3"/>
    <property type="match status" value="1"/>
</dbReference>
<feature type="domain" description="Metallo-beta-lactamase" evidence="1">
    <location>
        <begin position="20"/>
        <end position="193"/>
    </location>
</feature>
<organism evidence="2 3">
    <name type="scientific">Candidatus Buchananbacteria bacterium CG10_big_fil_rev_8_21_14_0_10_42_9</name>
    <dbReference type="NCBI Taxonomy" id="1974526"/>
    <lineage>
        <taxon>Bacteria</taxon>
        <taxon>Candidatus Buchananiibacteriota</taxon>
    </lineage>
</organism>
<gene>
    <name evidence="2" type="ORF">COT81_01575</name>
</gene>
<dbReference type="SMART" id="SM00849">
    <property type="entry name" value="Lactamase_B"/>
    <property type="match status" value="1"/>
</dbReference>
<dbReference type="EMBL" id="PEZZ01000008">
    <property type="protein sequence ID" value="PIS05362.1"/>
    <property type="molecule type" value="Genomic_DNA"/>
</dbReference>
<dbReference type="InterPro" id="IPR050114">
    <property type="entry name" value="UPF0173_UPF0282_UlaG_hydrolase"/>
</dbReference>
<evidence type="ECO:0000259" key="1">
    <source>
        <dbReference type="SMART" id="SM00849"/>
    </source>
</evidence>
<evidence type="ECO:0000313" key="2">
    <source>
        <dbReference type="EMBL" id="PIS05362.1"/>
    </source>
</evidence>
<evidence type="ECO:0000313" key="3">
    <source>
        <dbReference type="Proteomes" id="UP000230935"/>
    </source>
</evidence>
<dbReference type="AlphaFoldDB" id="A0A2H0W1X3"/>
<dbReference type="Gene3D" id="3.60.15.10">
    <property type="entry name" value="Ribonuclease Z/Hydroxyacylglutathione hydrolase-like"/>
    <property type="match status" value="1"/>
</dbReference>
<proteinExistence type="predicted"/>
<reference evidence="3" key="1">
    <citation type="submission" date="2017-09" db="EMBL/GenBank/DDBJ databases">
        <title>Depth-based differentiation of microbial function through sediment-hosted aquifers and enrichment of novel symbionts in the deep terrestrial subsurface.</title>
        <authorList>
            <person name="Probst A.J."/>
            <person name="Ladd B."/>
            <person name="Jarett J.K."/>
            <person name="Geller-Mcgrath D.E."/>
            <person name="Sieber C.M.K."/>
            <person name="Emerson J.B."/>
            <person name="Anantharaman K."/>
            <person name="Thomas B.C."/>
            <person name="Malmstrom R."/>
            <person name="Stieglmeier M."/>
            <person name="Klingl A."/>
            <person name="Woyke T."/>
            <person name="Ryan C.M."/>
            <person name="Banfield J.F."/>
        </authorList>
    </citation>
    <scope>NUCLEOTIDE SEQUENCE [LARGE SCALE GENOMIC DNA]</scope>
</reference>
<dbReference type="PANTHER" id="PTHR43546">
    <property type="entry name" value="UPF0173 METAL-DEPENDENT HYDROLASE MJ1163-RELATED"/>
    <property type="match status" value="1"/>
</dbReference>
<dbReference type="InterPro" id="IPR036866">
    <property type="entry name" value="RibonucZ/Hydroxyglut_hydro"/>
</dbReference>
<comment type="caution">
    <text evidence="2">The sequence shown here is derived from an EMBL/GenBank/DDBJ whole genome shotgun (WGS) entry which is preliminary data.</text>
</comment>
<protein>
    <recommendedName>
        <fullName evidence="1">Metallo-beta-lactamase domain-containing protein</fullName>
    </recommendedName>
</protein>